<evidence type="ECO:0000313" key="1">
    <source>
        <dbReference type="Proteomes" id="UP000036681"/>
    </source>
</evidence>
<organism evidence="1 2">
    <name type="scientific">Ascaris lumbricoides</name>
    <name type="common">Giant roundworm</name>
    <dbReference type="NCBI Taxonomy" id="6252"/>
    <lineage>
        <taxon>Eukaryota</taxon>
        <taxon>Metazoa</taxon>
        <taxon>Ecdysozoa</taxon>
        <taxon>Nematoda</taxon>
        <taxon>Chromadorea</taxon>
        <taxon>Rhabditida</taxon>
        <taxon>Spirurina</taxon>
        <taxon>Ascaridomorpha</taxon>
        <taxon>Ascaridoidea</taxon>
        <taxon>Ascarididae</taxon>
        <taxon>Ascaris</taxon>
    </lineage>
</organism>
<reference evidence="2" key="1">
    <citation type="submission" date="2017-02" db="UniProtKB">
        <authorList>
            <consortium name="WormBaseParasite"/>
        </authorList>
    </citation>
    <scope>IDENTIFICATION</scope>
</reference>
<dbReference type="WBParaSite" id="ALUE_0000022901-mRNA-1">
    <property type="protein sequence ID" value="ALUE_0000022901-mRNA-1"/>
    <property type="gene ID" value="ALUE_0000022901"/>
</dbReference>
<accession>A0A0M3HFD4</accession>
<sequence>MLNISRRTSPLMHAAIICVGIFSYYTCDGHMHTCFNASYLLQSRAFNVIYADNMPTSRWKNAYQKFHMK</sequence>
<dbReference type="AlphaFoldDB" id="A0A0M3HFD4"/>
<name>A0A0M3HFD4_ASCLU</name>
<dbReference type="Proteomes" id="UP000036681">
    <property type="component" value="Unplaced"/>
</dbReference>
<proteinExistence type="predicted"/>
<evidence type="ECO:0000313" key="2">
    <source>
        <dbReference type="WBParaSite" id="ALUE_0000022901-mRNA-1"/>
    </source>
</evidence>
<keyword evidence="1" id="KW-1185">Reference proteome</keyword>
<protein>
    <submittedName>
        <fullName evidence="2">Secreted protein</fullName>
    </submittedName>
</protein>